<protein>
    <submittedName>
        <fullName evidence="1">RebB family R body protein</fullName>
    </submittedName>
    <submittedName>
        <fullName evidence="2">RebB like protein</fullName>
    </submittedName>
</protein>
<dbReference type="EMBL" id="NHON01000045">
    <property type="protein sequence ID" value="OWJ65022.1"/>
    <property type="molecule type" value="Genomic_DNA"/>
</dbReference>
<organism evidence="2 3">
    <name type="scientific">Inquilinus limosus</name>
    <dbReference type="NCBI Taxonomy" id="171674"/>
    <lineage>
        <taxon>Bacteria</taxon>
        <taxon>Pseudomonadati</taxon>
        <taxon>Pseudomonadota</taxon>
        <taxon>Alphaproteobacteria</taxon>
        <taxon>Rhodospirillales</taxon>
        <taxon>Rhodospirillaceae</taxon>
        <taxon>Inquilinus</taxon>
    </lineage>
</organism>
<name>A0A211ZIB3_9PROT</name>
<dbReference type="AlphaFoldDB" id="A0A211ZIB3"/>
<reference evidence="2" key="1">
    <citation type="submission" date="2017-05" db="EMBL/GenBank/DDBJ databases">
        <authorList>
            <person name="Song R."/>
            <person name="Chenine A.L."/>
            <person name="Ruprecht R.M."/>
        </authorList>
    </citation>
    <scope>NUCLEOTIDE SEQUENCE [LARGE SCALE GENOMIC DNA]</scope>
    <source>
        <strain evidence="2">I</strain>
    </source>
</reference>
<sequence length="76" mass="7838">MADTVNPQITDAVTQTNVKVVAEAPAQAIAALYQVVSHASGLSVQNAVQSQQAMNQITTAIVSKACQLIMDVAAKA</sequence>
<evidence type="ECO:0000313" key="2">
    <source>
        <dbReference type="EMBL" id="OWJ65022.1"/>
    </source>
</evidence>
<dbReference type="Proteomes" id="UP000700706">
    <property type="component" value="Unassembled WGS sequence"/>
</dbReference>
<dbReference type="OrthoDB" id="8594924at2"/>
<dbReference type="Proteomes" id="UP000196655">
    <property type="component" value="Unassembled WGS sequence"/>
</dbReference>
<proteinExistence type="predicted"/>
<gene>
    <name evidence="2" type="ORF">BWR60_21895</name>
    <name evidence="1" type="ORF">JF625_04835</name>
</gene>
<dbReference type="EMBL" id="JAEKLZ010000108">
    <property type="protein sequence ID" value="MBW8724469.1"/>
    <property type="molecule type" value="Genomic_DNA"/>
</dbReference>
<dbReference type="InterPro" id="IPR021070">
    <property type="entry name" value="Killing_trait_RebB"/>
</dbReference>
<dbReference type="Pfam" id="PF11747">
    <property type="entry name" value="RebB"/>
    <property type="match status" value="1"/>
</dbReference>
<comment type="caution">
    <text evidence="2">The sequence shown here is derived from an EMBL/GenBank/DDBJ whole genome shotgun (WGS) entry which is preliminary data.</text>
</comment>
<dbReference type="STRING" id="1122125.GCA_000423185_05013"/>
<dbReference type="RefSeq" id="WP_088153138.1">
    <property type="nucleotide sequence ID" value="NZ_NHON01000045.1"/>
</dbReference>
<reference evidence="3" key="2">
    <citation type="submission" date="2017-05" db="EMBL/GenBank/DDBJ databases">
        <authorList>
            <person name="Macchi M."/>
            <person name="Festa S."/>
            <person name="Coppotelli B.M."/>
            <person name="Morelli I.S."/>
        </authorList>
    </citation>
    <scope>NUCLEOTIDE SEQUENCE [LARGE SCALE GENOMIC DNA]</scope>
    <source>
        <strain evidence="3">I</strain>
    </source>
</reference>
<accession>A0A211ZIB3</accession>
<evidence type="ECO:0000313" key="3">
    <source>
        <dbReference type="Proteomes" id="UP000196655"/>
    </source>
</evidence>
<reference evidence="1" key="3">
    <citation type="submission" date="2020-06" db="EMBL/GenBank/DDBJ databases">
        <title>Stable isotope informed genome-resolved metagenomics uncovers potential trophic interactions in rhizosphere soil.</title>
        <authorList>
            <person name="Starr E.P."/>
            <person name="Shi S."/>
            <person name="Blazewicz S.J."/>
            <person name="Koch B.J."/>
            <person name="Probst A.J."/>
            <person name="Hungate B.A."/>
            <person name="Pett-Ridge J."/>
            <person name="Firestone M.K."/>
            <person name="Banfield J.F."/>
        </authorList>
    </citation>
    <scope>NUCLEOTIDE SEQUENCE</scope>
    <source>
        <strain evidence="1">YM_69_17</strain>
    </source>
</reference>
<keyword evidence="3" id="KW-1185">Reference proteome</keyword>
<evidence type="ECO:0000313" key="1">
    <source>
        <dbReference type="EMBL" id="MBW8724469.1"/>
    </source>
</evidence>